<sequence>MPSHAVAAAPPTSYIVPVTSRPKLTHAVFGLLYLLTSLSIGLSYLSLLAPSLLNDLWWAGFSPTEGGAFLIDIVNAQLALVNATSLDIYAIDAAIKKRYNASSATTNLSPTYARRILFAELTSIEYAVPQLRTLSASWAMRMNVQYCYVDFDQNFEVAHTARRQRRCRRQYATNGAVYLEAIWRNVVWADYITTWGGDGGRFSVAYQRGLQETLVGRNFLANVAHARNSTTMDDELNYWRQFRINRFQLQWQNRWQPGVTETILLENAIGLQQLVTIKDVSQGVGSWSSGLLFWIPLNDLRFAQAVNRSLIRSASNFFGANVSSTLPFEDLEVFQGNTLVSGQFFNQSALFRDTIGPFQSVDSLYVDAPSVLVQAVHRAKIQVSNELLDVIPSVTLRLTPLAWRGFVYHGGNLLCTTLPGTTFVQQSFDFFDDCSKPKPLIVTWSSLAAVFTRLATLNASVHDICEAASSPTDCAAAVTATDQLLQQQLATPFDWTPPTIDLDVHLMQYATTSNGSWVVLRQHLLEPSFAFFGWVLLYDWVLGEREVISFQGDSGTLTLISNVYAPLSYTTGTQPLQTATQLLYYLVVLTSILLVTVGGLVLLYAITARGRFNGVNLFFFNRIAGTVWLGRPLLFLRGASALVLLSSANASLTTAASGWTRFEPSPRSWLAALIVTGEATWVTYVANDVVGLQAHDHTRYYSALSCHVSWLVLFALEMVSPVQVTGALHRSCVGLDMDFGVRCASGLIFTGSISRIGAIAVIQAIALVLYGVALLQTRKHTFNDGYEAPLLLHGSARRLLTPAPDTTQTLYVLDHVACVLAGLLPLRLAGKACTFDIKLWLLLYDDSSTSGRHKALPRPIFTPEKPVDGPRLPLAMVAQTLSACTTRACKALGLGYALASIAGSVSYLSVSRVNLANDILWATFNATGAHAFVANWLNEQLVLGNTNMANVLLDLPSINAMGSFANPTALIASPGNYGAYLQHTLLSSIETIIDGLRRSKGCDAPWIFSPYCYLDLQRQWTMANSATRQARCDARMTTNGAVYFETVLRNVDYTSFHRCWGSSFDIAIGTELQQSSNGRAWLQMVSGLKPSTRDEAIYWRSFGLKTFETQWQNYKQLGIRNSYSVINALGVEYALTLASQRGTYRLGSQTTFKMYWSLANDLAAVASNASGIGGRSLLRSSANYAFANTSLASVYVTTDILASPLPQGLQLSTNRLGPFGSIDLVYVPPPEGLRQLTASLLERTRAPLSGNLSAQATFFNITPLDLSRPVPALWRLSKLVAFGGSPLCPEGSASQSLVPITAGLISALSFDGLCLTTSANVVKIQPTRAQYIVGAVLSQLAPSTDVSPLCAHDLAFTRQCHAYLAATLAYIHTYMQLPPSVDVDRLTEELAAKDIALMMYARTDANPATPLRLYTTTLFDEPSFRFFAWLFLYDWVVGVREVVSFHGDTSTLTLLSDMETPLSQPTQAWEVPDNIARYLHVGVLYVTGVMISVSSLTIVYMALTRGSFEGLNMLELGRVGGIVWVGRPFLLLRSMTAIVVLSTATLQLQSTGYMSFFATVRDPWYKTLLAANEVTWLITIVNDVLLVATGPYATRYALLNAGIVWLIAALLTLWSPVTATLSVDLQCHFETVDFQINCTSGSIVIGSVSRVALLIGVVLISHGVCYVFVKSCLPPPCSTMTSSLFLTSGAKYLFAQSNWMHNNVYYVDRASAALDGLLTLRWGSSMIVLDVKTWRLFAIPLDAIPPRALAAALPLRR</sequence>
<feature type="transmembrane region" description="Helical" evidence="1">
    <location>
        <begin position="1568"/>
        <end position="1589"/>
    </location>
</feature>
<evidence type="ECO:0000313" key="2">
    <source>
        <dbReference type="EMBL" id="EQC35334.1"/>
    </source>
</evidence>
<keyword evidence="3" id="KW-1185">Reference proteome</keyword>
<proteinExistence type="predicted"/>
<feature type="transmembrane region" description="Helical" evidence="1">
    <location>
        <begin position="756"/>
        <end position="775"/>
    </location>
</feature>
<name>T0QBP8_SAPDV</name>
<accession>T0QBP8</accession>
<protein>
    <submittedName>
        <fullName evidence="2">Uncharacterized protein</fullName>
    </submittedName>
</protein>
<feature type="transmembrane region" description="Helical" evidence="1">
    <location>
        <begin position="668"/>
        <end position="686"/>
    </location>
</feature>
<evidence type="ECO:0000256" key="1">
    <source>
        <dbReference type="SAM" id="Phobius"/>
    </source>
</evidence>
<dbReference type="EMBL" id="JH767151">
    <property type="protein sequence ID" value="EQC35334.1"/>
    <property type="molecule type" value="Genomic_DNA"/>
</dbReference>
<feature type="transmembrane region" description="Helical" evidence="1">
    <location>
        <begin position="582"/>
        <end position="607"/>
    </location>
</feature>
<gene>
    <name evidence="2" type="ORF">SDRG_07046</name>
</gene>
<feature type="transmembrane region" description="Helical" evidence="1">
    <location>
        <begin position="31"/>
        <end position="53"/>
    </location>
</feature>
<dbReference type="GeneID" id="19947773"/>
<dbReference type="eggNOG" id="ENOG502SD6V">
    <property type="taxonomic scope" value="Eukaryota"/>
</dbReference>
<feature type="transmembrane region" description="Helical" evidence="1">
    <location>
        <begin position="1524"/>
        <end position="1548"/>
    </location>
</feature>
<keyword evidence="1" id="KW-1133">Transmembrane helix</keyword>
<feature type="transmembrane region" description="Helical" evidence="1">
    <location>
        <begin position="628"/>
        <end position="648"/>
    </location>
</feature>
<feature type="transmembrane region" description="Helical" evidence="1">
    <location>
        <begin position="1596"/>
        <end position="1615"/>
    </location>
</feature>
<dbReference type="Proteomes" id="UP000030762">
    <property type="component" value="Unassembled WGS sequence"/>
</dbReference>
<keyword evidence="1" id="KW-0472">Membrane</keyword>
<dbReference type="VEuPathDB" id="FungiDB:SDRG_07046"/>
<reference evidence="2 3" key="1">
    <citation type="submission" date="2012-04" db="EMBL/GenBank/DDBJ databases">
        <title>The Genome Sequence of Saprolegnia declina VS20.</title>
        <authorList>
            <consortium name="The Broad Institute Genome Sequencing Platform"/>
            <person name="Russ C."/>
            <person name="Nusbaum C."/>
            <person name="Tyler B."/>
            <person name="van West P."/>
            <person name="Dieguez-Uribeondo J."/>
            <person name="de Bruijn I."/>
            <person name="Tripathy S."/>
            <person name="Jiang R."/>
            <person name="Young S.K."/>
            <person name="Zeng Q."/>
            <person name="Gargeya S."/>
            <person name="Fitzgerald M."/>
            <person name="Haas B."/>
            <person name="Abouelleil A."/>
            <person name="Alvarado L."/>
            <person name="Arachchi H.M."/>
            <person name="Berlin A."/>
            <person name="Chapman S.B."/>
            <person name="Goldberg J."/>
            <person name="Griggs A."/>
            <person name="Gujja S."/>
            <person name="Hansen M."/>
            <person name="Howarth C."/>
            <person name="Imamovic A."/>
            <person name="Larimer J."/>
            <person name="McCowen C."/>
            <person name="Montmayeur A."/>
            <person name="Murphy C."/>
            <person name="Neiman D."/>
            <person name="Pearson M."/>
            <person name="Priest M."/>
            <person name="Roberts A."/>
            <person name="Saif S."/>
            <person name="Shea T."/>
            <person name="Sisk P."/>
            <person name="Sykes S."/>
            <person name="Wortman J."/>
            <person name="Nusbaum C."/>
            <person name="Birren B."/>
        </authorList>
    </citation>
    <scope>NUCLEOTIDE SEQUENCE [LARGE SCALE GENOMIC DNA]</scope>
    <source>
        <strain evidence="2 3">VS20</strain>
    </source>
</reference>
<organism evidence="2 3">
    <name type="scientific">Saprolegnia diclina (strain VS20)</name>
    <dbReference type="NCBI Taxonomy" id="1156394"/>
    <lineage>
        <taxon>Eukaryota</taxon>
        <taxon>Sar</taxon>
        <taxon>Stramenopiles</taxon>
        <taxon>Oomycota</taxon>
        <taxon>Saprolegniomycetes</taxon>
        <taxon>Saprolegniales</taxon>
        <taxon>Saprolegniaceae</taxon>
        <taxon>Saprolegnia</taxon>
    </lineage>
</organism>
<dbReference type="RefSeq" id="XP_008611084.1">
    <property type="nucleotide sequence ID" value="XM_008612862.1"/>
</dbReference>
<dbReference type="InParanoid" id="T0QBP8"/>
<evidence type="ECO:0000313" key="3">
    <source>
        <dbReference type="Proteomes" id="UP000030762"/>
    </source>
</evidence>
<keyword evidence="1" id="KW-0812">Transmembrane</keyword>
<feature type="transmembrane region" description="Helical" evidence="1">
    <location>
        <begin position="1482"/>
        <end position="1503"/>
    </location>
</feature>
<dbReference type="OrthoDB" id="73766at2759"/>